<dbReference type="EMBL" id="JADCNM010000001">
    <property type="protein sequence ID" value="KAG0499954.1"/>
    <property type="molecule type" value="Genomic_DNA"/>
</dbReference>
<dbReference type="Proteomes" id="UP000639772">
    <property type="component" value="Chromosome 1"/>
</dbReference>
<dbReference type="OrthoDB" id="1911237at2759"/>
<dbReference type="GO" id="GO:0005730">
    <property type="term" value="C:nucleolus"/>
    <property type="evidence" value="ECO:0007669"/>
    <property type="project" value="TreeGrafter"/>
</dbReference>
<dbReference type="PANTHER" id="PTHR11096:SF1">
    <property type="entry name" value="RNA 3'-TERMINAL PHOSPHATE CYCLASE-LIKE PROTEIN"/>
    <property type="match status" value="1"/>
</dbReference>
<protein>
    <recommendedName>
        <fullName evidence="1">RNA 3'-terminal phosphate cyclase insert domain-containing protein</fullName>
    </recommendedName>
</protein>
<dbReference type="PANTHER" id="PTHR11096">
    <property type="entry name" value="RNA 3' TERMINAL PHOSPHATE CYCLASE"/>
    <property type="match status" value="1"/>
</dbReference>
<organism evidence="2 3">
    <name type="scientific">Vanilla planifolia</name>
    <name type="common">Vanilla</name>
    <dbReference type="NCBI Taxonomy" id="51239"/>
    <lineage>
        <taxon>Eukaryota</taxon>
        <taxon>Viridiplantae</taxon>
        <taxon>Streptophyta</taxon>
        <taxon>Embryophyta</taxon>
        <taxon>Tracheophyta</taxon>
        <taxon>Spermatophyta</taxon>
        <taxon>Magnoliopsida</taxon>
        <taxon>Liliopsida</taxon>
        <taxon>Asparagales</taxon>
        <taxon>Orchidaceae</taxon>
        <taxon>Vanilloideae</taxon>
        <taxon>Vanilleae</taxon>
        <taxon>Vanilla</taxon>
    </lineage>
</organism>
<comment type="caution">
    <text evidence="2">The sequence shown here is derived from an EMBL/GenBank/DDBJ whole genome shotgun (WGS) entry which is preliminary data.</text>
</comment>
<accession>A0A835RX90</accession>
<dbReference type="InterPro" id="IPR036553">
    <property type="entry name" value="RPTC_insert"/>
</dbReference>
<dbReference type="GO" id="GO:0000479">
    <property type="term" value="P:endonucleolytic cleavage of tricistronic rRNA transcript (SSU-rRNA, 5.8S rRNA, LSU-rRNA)"/>
    <property type="evidence" value="ECO:0007669"/>
    <property type="project" value="TreeGrafter"/>
</dbReference>
<evidence type="ECO:0000259" key="1">
    <source>
        <dbReference type="Pfam" id="PF05189"/>
    </source>
</evidence>
<dbReference type="AlphaFoldDB" id="A0A835RX90"/>
<evidence type="ECO:0000313" key="2">
    <source>
        <dbReference type="EMBL" id="KAG0499954.1"/>
    </source>
</evidence>
<dbReference type="Gene3D" id="3.30.360.20">
    <property type="entry name" value="RNA 3'-terminal phosphate cyclase, insert domain"/>
    <property type="match status" value="1"/>
</dbReference>
<dbReference type="GO" id="GO:0004521">
    <property type="term" value="F:RNA endonuclease activity"/>
    <property type="evidence" value="ECO:0007669"/>
    <property type="project" value="TreeGrafter"/>
</dbReference>
<dbReference type="InterPro" id="IPR013791">
    <property type="entry name" value="RNA3'-term_phos_cycl_insert"/>
</dbReference>
<reference evidence="2 3" key="1">
    <citation type="journal article" date="2020" name="Nat. Food">
        <title>A phased Vanilla planifolia genome enables genetic improvement of flavour and production.</title>
        <authorList>
            <person name="Hasing T."/>
            <person name="Tang H."/>
            <person name="Brym M."/>
            <person name="Khazi F."/>
            <person name="Huang T."/>
            <person name="Chambers A.H."/>
        </authorList>
    </citation>
    <scope>NUCLEOTIDE SEQUENCE [LARGE SCALE GENOMIC DNA]</scope>
    <source>
        <tissue evidence="2">Leaf</tissue>
    </source>
</reference>
<dbReference type="Pfam" id="PF05189">
    <property type="entry name" value="RTC_insert"/>
    <property type="match status" value="1"/>
</dbReference>
<proteinExistence type="predicted"/>
<feature type="domain" description="RNA 3'-terminal phosphate cyclase insert" evidence="1">
    <location>
        <begin position="1"/>
        <end position="113"/>
    </location>
</feature>
<evidence type="ECO:0000313" key="3">
    <source>
        <dbReference type="Proteomes" id="UP000639772"/>
    </source>
</evidence>
<name>A0A835RX90_VANPL</name>
<gene>
    <name evidence="2" type="ORF">HPP92_000026</name>
</gene>
<sequence>MVKRIKGVTFSTKVSPQFGNHMVSAARGVFNLFILDVHIFIEHKSGQYGGRSPGYGISLVAERTTGCLISADRACCYPITEHGTFDDFEEKAELLPPEDVGVHAAWMLLGEIENGGVVDSSHTRFFCFFFALYAHLMCLRFVWKADAFQHWNSAKHSRFLGVKFVIKPDPVTNTVILKCVGCGMKNLSRKIS</sequence>
<dbReference type="InterPro" id="IPR000228">
    <property type="entry name" value="RNA3'_term_phos_cyc"/>
</dbReference>